<dbReference type="AlphaFoldDB" id="A0A6A6QK90"/>
<evidence type="ECO:0000313" key="1">
    <source>
        <dbReference type="EMBL" id="KAF2492642.1"/>
    </source>
</evidence>
<sequence length="276" mass="31236">MGDGQNDDAYDPWSVPFTLKPLKVGVCGSYEDGYQLAARLGDFFTILPRLWEDSVISHPPRPIEKEMLRCASTVVADCIREGAWLSVDDDDHGYELSKSEAGIRWAKVCARLFHCVHHNVDAKFREDFQEAMLFSTELEQLGVGTSDYSSVVMLCELYLLSDDLDHQIWWEELREVGSIFCVVLAKRDLWAYNVDICLDFFEYIGSAIGHDEDGRFLLRELAEKIRSTRGSKPYTEQQDGRIKQIVKRMLDTAAGGMELMEATGATENVTMSDAPN</sequence>
<name>A0A6A6QK90_9PEZI</name>
<proteinExistence type="predicted"/>
<accession>A0A6A6QK90</accession>
<dbReference type="OrthoDB" id="10622100at2759"/>
<evidence type="ECO:0000313" key="2">
    <source>
        <dbReference type="Proteomes" id="UP000799750"/>
    </source>
</evidence>
<dbReference type="Proteomes" id="UP000799750">
    <property type="component" value="Unassembled WGS sequence"/>
</dbReference>
<gene>
    <name evidence="1" type="ORF">BU16DRAFT_541454</name>
</gene>
<keyword evidence="2" id="KW-1185">Reference proteome</keyword>
<reference evidence="1" key="1">
    <citation type="journal article" date="2020" name="Stud. Mycol.">
        <title>101 Dothideomycetes genomes: a test case for predicting lifestyles and emergence of pathogens.</title>
        <authorList>
            <person name="Haridas S."/>
            <person name="Albert R."/>
            <person name="Binder M."/>
            <person name="Bloem J."/>
            <person name="Labutti K."/>
            <person name="Salamov A."/>
            <person name="Andreopoulos B."/>
            <person name="Baker S."/>
            <person name="Barry K."/>
            <person name="Bills G."/>
            <person name="Bluhm B."/>
            <person name="Cannon C."/>
            <person name="Castanera R."/>
            <person name="Culley D."/>
            <person name="Daum C."/>
            <person name="Ezra D."/>
            <person name="Gonzalez J."/>
            <person name="Henrissat B."/>
            <person name="Kuo A."/>
            <person name="Liang C."/>
            <person name="Lipzen A."/>
            <person name="Lutzoni F."/>
            <person name="Magnuson J."/>
            <person name="Mondo S."/>
            <person name="Nolan M."/>
            <person name="Ohm R."/>
            <person name="Pangilinan J."/>
            <person name="Park H.-J."/>
            <person name="Ramirez L."/>
            <person name="Alfaro M."/>
            <person name="Sun H."/>
            <person name="Tritt A."/>
            <person name="Yoshinaga Y."/>
            <person name="Zwiers L.-H."/>
            <person name="Turgeon B."/>
            <person name="Goodwin S."/>
            <person name="Spatafora J."/>
            <person name="Crous P."/>
            <person name="Grigoriev I."/>
        </authorList>
    </citation>
    <scope>NUCLEOTIDE SEQUENCE</scope>
    <source>
        <strain evidence="1">CBS 269.34</strain>
    </source>
</reference>
<protein>
    <submittedName>
        <fullName evidence="1">Uncharacterized protein</fullName>
    </submittedName>
</protein>
<dbReference type="EMBL" id="MU004193">
    <property type="protein sequence ID" value="KAF2492642.1"/>
    <property type="molecule type" value="Genomic_DNA"/>
</dbReference>
<organism evidence="1 2">
    <name type="scientific">Lophium mytilinum</name>
    <dbReference type="NCBI Taxonomy" id="390894"/>
    <lineage>
        <taxon>Eukaryota</taxon>
        <taxon>Fungi</taxon>
        <taxon>Dikarya</taxon>
        <taxon>Ascomycota</taxon>
        <taxon>Pezizomycotina</taxon>
        <taxon>Dothideomycetes</taxon>
        <taxon>Pleosporomycetidae</taxon>
        <taxon>Mytilinidiales</taxon>
        <taxon>Mytilinidiaceae</taxon>
        <taxon>Lophium</taxon>
    </lineage>
</organism>